<reference evidence="1 2" key="1">
    <citation type="journal article" date="2022" name="Allergy">
        <title>Genome assembly and annotation of Periplaneta americana reveal a comprehensive cockroach allergen profile.</title>
        <authorList>
            <person name="Wang L."/>
            <person name="Xiong Q."/>
            <person name="Saelim N."/>
            <person name="Wang L."/>
            <person name="Nong W."/>
            <person name="Wan A.T."/>
            <person name="Shi M."/>
            <person name="Liu X."/>
            <person name="Cao Q."/>
            <person name="Hui J.H.L."/>
            <person name="Sookrung N."/>
            <person name="Leung T.F."/>
            <person name="Tungtrongchitr A."/>
            <person name="Tsui S.K.W."/>
        </authorList>
    </citation>
    <scope>NUCLEOTIDE SEQUENCE [LARGE SCALE GENOMIC DNA]</scope>
    <source>
        <strain evidence="1">PWHHKU_190912</strain>
    </source>
</reference>
<accession>A0ABQ8TBH1</accession>
<organism evidence="1 2">
    <name type="scientific">Periplaneta americana</name>
    <name type="common">American cockroach</name>
    <name type="synonym">Blatta americana</name>
    <dbReference type="NCBI Taxonomy" id="6978"/>
    <lineage>
        <taxon>Eukaryota</taxon>
        <taxon>Metazoa</taxon>
        <taxon>Ecdysozoa</taxon>
        <taxon>Arthropoda</taxon>
        <taxon>Hexapoda</taxon>
        <taxon>Insecta</taxon>
        <taxon>Pterygota</taxon>
        <taxon>Neoptera</taxon>
        <taxon>Polyneoptera</taxon>
        <taxon>Dictyoptera</taxon>
        <taxon>Blattodea</taxon>
        <taxon>Blattoidea</taxon>
        <taxon>Blattidae</taxon>
        <taxon>Blattinae</taxon>
        <taxon>Periplaneta</taxon>
    </lineage>
</organism>
<protein>
    <submittedName>
        <fullName evidence="1">Uncharacterized protein</fullName>
    </submittedName>
</protein>
<dbReference type="PANTHER" id="PTHR47326:SF1">
    <property type="entry name" value="HTH PSQ-TYPE DOMAIN-CONTAINING PROTEIN"/>
    <property type="match status" value="1"/>
</dbReference>
<comment type="caution">
    <text evidence="1">The sequence shown here is derived from an EMBL/GenBank/DDBJ whole genome shotgun (WGS) entry which is preliminary data.</text>
</comment>
<keyword evidence="2" id="KW-1185">Reference proteome</keyword>
<gene>
    <name evidence="1" type="ORF">ANN_04675</name>
</gene>
<dbReference type="PANTHER" id="PTHR47326">
    <property type="entry name" value="TRANSPOSABLE ELEMENT TC3 TRANSPOSASE-LIKE PROTEIN"/>
    <property type="match status" value="1"/>
</dbReference>
<sequence>MTIFRDIGLDEEGPLSSAPPRSPDLIAIDFYLWGTVEGQVYRRKPRTLEDLRQETTAACAAISIETLTDVAAAITRRCVVCLAANGEHFEHLKCAVSSTQKFLVQQHITTSKHQANKQLNSKQRQLFLTQPTTSNVRSEFNIDLCRSLISADIPLYKLKNKVFREFLEKYTQHTIPDESTLRKTYAASIYDETIQKIRDEIKDSSIWVSIDETPDKEDVKQYIVVTCPARALCDCTCRCRCLLRNVVHGGANSQDLLLHPGRASSIRDNQVPKISRNIGPAWEREFVSRLPLDLTVCLVLKALLLWFACHPKAPAESHGP</sequence>
<dbReference type="EMBL" id="JAJSOF020000013">
    <property type="protein sequence ID" value="KAJ4443025.1"/>
    <property type="molecule type" value="Genomic_DNA"/>
</dbReference>
<evidence type="ECO:0000313" key="2">
    <source>
        <dbReference type="Proteomes" id="UP001148838"/>
    </source>
</evidence>
<dbReference type="InterPro" id="IPR036397">
    <property type="entry name" value="RNaseH_sf"/>
</dbReference>
<dbReference type="Gene3D" id="3.30.420.10">
    <property type="entry name" value="Ribonuclease H-like superfamily/Ribonuclease H"/>
    <property type="match status" value="1"/>
</dbReference>
<dbReference type="Proteomes" id="UP001148838">
    <property type="component" value="Unassembled WGS sequence"/>
</dbReference>
<name>A0ABQ8TBH1_PERAM</name>
<proteinExistence type="predicted"/>
<evidence type="ECO:0000313" key="1">
    <source>
        <dbReference type="EMBL" id="KAJ4443025.1"/>
    </source>
</evidence>